<dbReference type="PIRSF" id="PIRSF006293">
    <property type="entry name" value="ExsB"/>
    <property type="match status" value="1"/>
</dbReference>
<keyword evidence="13" id="KW-1185">Reference proteome</keyword>
<dbReference type="RefSeq" id="WP_322776572.1">
    <property type="nucleotide sequence ID" value="NZ_JARJFB010000035.1"/>
</dbReference>
<evidence type="ECO:0000256" key="10">
    <source>
        <dbReference type="ARBA" id="ARBA00047890"/>
    </source>
</evidence>
<keyword evidence="6 11" id="KW-0862">Zinc</keyword>
<keyword evidence="4 11" id="KW-0547">Nucleotide-binding</keyword>
<sequence>MKKAVVLVSGGLDSSTVLAMLDKDGYEIYALSFNYSQNHLVEIAKIQSFITRYNVKAHKIINLDLSAFNNSALIDKAIQVPKYSNVNDLGDQIPVTYVPARNTIFLSYALGYAEVIGAFDIFIGAHMTDSANYPDCRPEYLKSFETMANLATKLGVEGNRININAPLINMSKAEIVAKGIELEVDYSETISCYDPTISAISCGTCHACLVRLEAFKANGQVDRIQYLR</sequence>
<keyword evidence="3 11" id="KW-0479">Metal-binding</keyword>
<keyword evidence="5 11" id="KW-0671">Queuosine biosynthesis</keyword>
<protein>
    <recommendedName>
        <fullName evidence="9 11">7-cyano-7-deazaguanine synthase</fullName>
        <ecNumber evidence="9 11">6.3.4.20</ecNumber>
    </recommendedName>
    <alternativeName>
        <fullName evidence="11">7-cyano-7-carbaguanine synthase</fullName>
    </alternativeName>
    <alternativeName>
        <fullName evidence="11">PreQ(0) synthase</fullName>
    </alternativeName>
    <alternativeName>
        <fullName evidence="11">Queuosine biosynthesis protein QueC</fullName>
    </alternativeName>
</protein>
<feature type="binding site" evidence="11">
    <location>
        <position position="192"/>
    </location>
    <ligand>
        <name>Zn(2+)</name>
        <dbReference type="ChEBI" id="CHEBI:29105"/>
    </ligand>
</feature>
<dbReference type="EMBL" id="JARJFB010000035">
    <property type="protein sequence ID" value="MEA0970670.1"/>
    <property type="molecule type" value="Genomic_DNA"/>
</dbReference>
<accession>A0ABU5NBX3</accession>
<comment type="catalytic activity">
    <reaction evidence="10 11">
        <text>7-carboxy-7-carbaguanine + NH4(+) + 2 ATP = 7-cyano-7-carbaguanine + 2 AMP + 2 diphosphate + 2 H(+)</text>
        <dbReference type="Rhea" id="RHEA:27982"/>
        <dbReference type="ChEBI" id="CHEBI:15378"/>
        <dbReference type="ChEBI" id="CHEBI:28938"/>
        <dbReference type="ChEBI" id="CHEBI:30616"/>
        <dbReference type="ChEBI" id="CHEBI:33019"/>
        <dbReference type="ChEBI" id="CHEBI:45075"/>
        <dbReference type="ChEBI" id="CHEBI:61036"/>
        <dbReference type="ChEBI" id="CHEBI:456215"/>
        <dbReference type="EC" id="6.3.4.20"/>
    </reaction>
</comment>
<dbReference type="Gene3D" id="3.40.50.620">
    <property type="entry name" value="HUPs"/>
    <property type="match status" value="1"/>
</dbReference>
<keyword evidence="7 11" id="KW-0067">ATP-binding</keyword>
<reference evidence="12 13" key="1">
    <citation type="submission" date="2023-03" db="EMBL/GenBank/DDBJ databases">
        <title>Host association and intracellularity evolved multiple times independently in the Rickettsiales.</title>
        <authorList>
            <person name="Castelli M."/>
            <person name="Nardi T."/>
            <person name="Gammuto L."/>
            <person name="Bellinzona G."/>
            <person name="Sabaneyeva E."/>
            <person name="Potekhin A."/>
            <person name="Serra V."/>
            <person name="Petroni G."/>
            <person name="Sassera D."/>
        </authorList>
    </citation>
    <scope>NUCLEOTIDE SEQUENCE [LARGE SCALE GENOMIC DNA]</scope>
    <source>
        <strain evidence="12 13">Sr 2-6</strain>
    </source>
</reference>
<gene>
    <name evidence="11" type="primary">queC</name>
    <name evidence="12" type="ORF">Megvenef_00638</name>
</gene>
<dbReference type="Proteomes" id="UP001291687">
    <property type="component" value="Unassembled WGS sequence"/>
</dbReference>
<evidence type="ECO:0000256" key="3">
    <source>
        <dbReference type="ARBA" id="ARBA00022723"/>
    </source>
</evidence>
<evidence type="ECO:0000313" key="13">
    <source>
        <dbReference type="Proteomes" id="UP001291687"/>
    </source>
</evidence>
<evidence type="ECO:0000256" key="8">
    <source>
        <dbReference type="ARBA" id="ARBA00037993"/>
    </source>
</evidence>
<evidence type="ECO:0000313" key="12">
    <source>
        <dbReference type="EMBL" id="MEA0970670.1"/>
    </source>
</evidence>
<comment type="caution">
    <text evidence="12">The sequence shown here is derived from an EMBL/GenBank/DDBJ whole genome shotgun (WGS) entry which is preliminary data.</text>
</comment>
<comment type="cofactor">
    <cofactor evidence="11">
        <name>Zn(2+)</name>
        <dbReference type="ChEBI" id="CHEBI:29105"/>
    </cofactor>
    <text evidence="11">Binds 1 zinc ion per subunit.</text>
</comment>
<proteinExistence type="inferred from homology"/>
<dbReference type="PANTHER" id="PTHR42914:SF1">
    <property type="entry name" value="7-CYANO-7-DEAZAGUANINE SYNTHASE"/>
    <property type="match status" value="1"/>
</dbReference>
<dbReference type="InterPro" id="IPR018317">
    <property type="entry name" value="QueC"/>
</dbReference>
<feature type="binding site" evidence="11">
    <location>
        <position position="205"/>
    </location>
    <ligand>
        <name>Zn(2+)</name>
        <dbReference type="ChEBI" id="CHEBI:29105"/>
    </ligand>
</feature>
<evidence type="ECO:0000256" key="9">
    <source>
        <dbReference type="ARBA" id="ARBA00039149"/>
    </source>
</evidence>
<evidence type="ECO:0000256" key="2">
    <source>
        <dbReference type="ARBA" id="ARBA00022598"/>
    </source>
</evidence>
<dbReference type="EC" id="6.3.4.20" evidence="9 11"/>
<dbReference type="CDD" id="cd01995">
    <property type="entry name" value="QueC-like"/>
    <property type="match status" value="1"/>
</dbReference>
<evidence type="ECO:0000256" key="7">
    <source>
        <dbReference type="ARBA" id="ARBA00022840"/>
    </source>
</evidence>
<comment type="function">
    <text evidence="11">Catalyzes the ATP-dependent conversion of 7-carboxy-7-deazaguanine (CDG) to 7-cyano-7-deazaguanine (preQ(0)).</text>
</comment>
<evidence type="ECO:0000256" key="1">
    <source>
        <dbReference type="ARBA" id="ARBA00005061"/>
    </source>
</evidence>
<organism evidence="12 13">
    <name type="scientific">Candidatus Megaera venefica</name>
    <dbReference type="NCBI Taxonomy" id="2055910"/>
    <lineage>
        <taxon>Bacteria</taxon>
        <taxon>Pseudomonadati</taxon>
        <taxon>Pseudomonadota</taxon>
        <taxon>Alphaproteobacteria</taxon>
        <taxon>Rickettsiales</taxon>
        <taxon>Rickettsiaceae</taxon>
        <taxon>Candidatus Megaera</taxon>
    </lineage>
</organism>
<comment type="pathway">
    <text evidence="1 11">Purine metabolism; 7-cyano-7-deazaguanine biosynthesis.</text>
</comment>
<evidence type="ECO:0000256" key="11">
    <source>
        <dbReference type="HAMAP-Rule" id="MF_01633"/>
    </source>
</evidence>
<keyword evidence="2 11" id="KW-0436">Ligase</keyword>
<name>A0ABU5NBX3_9RICK</name>
<feature type="binding site" evidence="11">
    <location>
        <position position="202"/>
    </location>
    <ligand>
        <name>Zn(2+)</name>
        <dbReference type="ChEBI" id="CHEBI:29105"/>
    </ligand>
</feature>
<evidence type="ECO:0000256" key="4">
    <source>
        <dbReference type="ARBA" id="ARBA00022741"/>
    </source>
</evidence>
<feature type="binding site" evidence="11">
    <location>
        <position position="208"/>
    </location>
    <ligand>
        <name>Zn(2+)</name>
        <dbReference type="ChEBI" id="CHEBI:29105"/>
    </ligand>
</feature>
<evidence type="ECO:0000256" key="6">
    <source>
        <dbReference type="ARBA" id="ARBA00022833"/>
    </source>
</evidence>
<dbReference type="Pfam" id="PF06508">
    <property type="entry name" value="QueC"/>
    <property type="match status" value="1"/>
</dbReference>
<dbReference type="InterPro" id="IPR014729">
    <property type="entry name" value="Rossmann-like_a/b/a_fold"/>
</dbReference>
<evidence type="ECO:0000256" key="5">
    <source>
        <dbReference type="ARBA" id="ARBA00022785"/>
    </source>
</evidence>
<feature type="binding site" evidence="11">
    <location>
        <begin position="8"/>
        <end position="18"/>
    </location>
    <ligand>
        <name>ATP</name>
        <dbReference type="ChEBI" id="CHEBI:30616"/>
    </ligand>
</feature>
<comment type="similarity">
    <text evidence="8 11">Belongs to the QueC family.</text>
</comment>
<dbReference type="SUPFAM" id="SSF52402">
    <property type="entry name" value="Adenine nucleotide alpha hydrolases-like"/>
    <property type="match status" value="1"/>
</dbReference>
<dbReference type="HAMAP" id="MF_01633">
    <property type="entry name" value="QueC"/>
    <property type="match status" value="1"/>
</dbReference>
<dbReference type="PANTHER" id="PTHR42914">
    <property type="entry name" value="7-CYANO-7-DEAZAGUANINE SYNTHASE"/>
    <property type="match status" value="1"/>
</dbReference>
<dbReference type="NCBIfam" id="TIGR00364">
    <property type="entry name" value="7-cyano-7-deazaguanine synthase QueC"/>
    <property type="match status" value="1"/>
</dbReference>